<evidence type="ECO:0008006" key="5">
    <source>
        <dbReference type="Google" id="ProtNLM"/>
    </source>
</evidence>
<evidence type="ECO:0000256" key="1">
    <source>
        <dbReference type="SAM" id="Coils"/>
    </source>
</evidence>
<reference evidence="3 4" key="1">
    <citation type="journal article" date="2023" name="bioRxiv">
        <title>Conserved and derived expression patterns and positive selection on dental genes reveal complex evolutionary context of ever-growing rodent molars.</title>
        <authorList>
            <person name="Calamari Z.T."/>
            <person name="Song A."/>
            <person name="Cohen E."/>
            <person name="Akter M."/>
            <person name="Roy R.D."/>
            <person name="Hallikas O."/>
            <person name="Christensen M.M."/>
            <person name="Li P."/>
            <person name="Marangoni P."/>
            <person name="Jernvall J."/>
            <person name="Klein O.D."/>
        </authorList>
    </citation>
    <scope>NUCLEOTIDE SEQUENCE [LARGE SCALE GENOMIC DNA]</scope>
    <source>
        <strain evidence="3">V071</strain>
    </source>
</reference>
<dbReference type="Proteomes" id="UP001488838">
    <property type="component" value="Unassembled WGS sequence"/>
</dbReference>
<dbReference type="GO" id="GO:0034451">
    <property type="term" value="C:centriolar satellite"/>
    <property type="evidence" value="ECO:0007669"/>
    <property type="project" value="TreeGrafter"/>
</dbReference>
<dbReference type="AlphaFoldDB" id="A0AAW0HQF3"/>
<protein>
    <recommendedName>
        <fullName evidence="5">Coiled-coil domain-containing protein 14</fullName>
    </recommendedName>
</protein>
<name>A0AAW0HQF3_MYOGA</name>
<proteinExistence type="predicted"/>
<feature type="coiled-coil region" evidence="1">
    <location>
        <begin position="59"/>
        <end position="86"/>
    </location>
</feature>
<evidence type="ECO:0000313" key="4">
    <source>
        <dbReference type="Proteomes" id="UP001488838"/>
    </source>
</evidence>
<accession>A0AAW0HQF3</accession>
<sequence length="467" mass="51904">MSLRFLQVFIISFRQLRSLNQRLREEEKTRKEPRDLELFSLQSLNMSLQSQLQESLKSQELLQSKNEELLKVIENQRDENKKFTAMFKDKEQTLLQNKQQFDIEMTRVKIELEDALANEKDSQFKLETAEKENQILGITLRQRDAEVARLRELTRTLQNSMAKLLSDLSVDTAHCKMGSNLTKSLLNIYDQQLQQDPAPSHTSIMSYLNKLEINHSFACSALLKNEEATEPHRPYENKLPAQGPPQSDTRALGGGPAPGVASTAVVEDSDTECETIALTEDESNVDGTLYIPFARSTSEKQPPLSKRLSPQPMRSVATTQLASGITPTSKREPRLCAPVACSSRNDAEDAPGSLPSPSDTEDMQLLRKIKEAIGKIPAAAAAAQAELPEEQATHHGPSACRSPVVPVKGSVVSDISFLNSDLTSDWSISSFSTFTSHDEQDFRNGLAALDANIARLQKSLRTGLLEK</sequence>
<dbReference type="Pfam" id="PF15254">
    <property type="entry name" value="CCDC14"/>
    <property type="match status" value="1"/>
</dbReference>
<feature type="region of interest" description="Disordered" evidence="2">
    <location>
        <begin position="296"/>
        <end position="315"/>
    </location>
</feature>
<keyword evidence="4" id="KW-1185">Reference proteome</keyword>
<dbReference type="EMBL" id="JBBHLL010000384">
    <property type="protein sequence ID" value="KAK7804319.1"/>
    <property type="molecule type" value="Genomic_DNA"/>
</dbReference>
<dbReference type="PANTHER" id="PTHR22367">
    <property type="entry name" value="COILED-COIL DOMAIN-CONTAINING PROTEIN 14"/>
    <property type="match status" value="1"/>
</dbReference>
<feature type="region of interest" description="Disordered" evidence="2">
    <location>
        <begin position="228"/>
        <end position="268"/>
    </location>
</feature>
<evidence type="ECO:0000313" key="3">
    <source>
        <dbReference type="EMBL" id="KAK7804319.1"/>
    </source>
</evidence>
<organism evidence="3 4">
    <name type="scientific">Myodes glareolus</name>
    <name type="common">Bank vole</name>
    <name type="synonym">Clethrionomys glareolus</name>
    <dbReference type="NCBI Taxonomy" id="447135"/>
    <lineage>
        <taxon>Eukaryota</taxon>
        <taxon>Metazoa</taxon>
        <taxon>Chordata</taxon>
        <taxon>Craniata</taxon>
        <taxon>Vertebrata</taxon>
        <taxon>Euteleostomi</taxon>
        <taxon>Mammalia</taxon>
        <taxon>Eutheria</taxon>
        <taxon>Euarchontoglires</taxon>
        <taxon>Glires</taxon>
        <taxon>Rodentia</taxon>
        <taxon>Myomorpha</taxon>
        <taxon>Muroidea</taxon>
        <taxon>Cricetidae</taxon>
        <taxon>Arvicolinae</taxon>
        <taxon>Myodes</taxon>
    </lineage>
</organism>
<dbReference type="InterPro" id="IPR029343">
    <property type="entry name" value="CCDC14"/>
</dbReference>
<dbReference type="PANTHER" id="PTHR22367:SF2">
    <property type="entry name" value="COILED-COIL DOMAIN-CONTAINING PROTEIN 14"/>
    <property type="match status" value="1"/>
</dbReference>
<dbReference type="GO" id="GO:0071539">
    <property type="term" value="P:protein localization to centrosome"/>
    <property type="evidence" value="ECO:0007669"/>
    <property type="project" value="TreeGrafter"/>
</dbReference>
<evidence type="ECO:0000256" key="2">
    <source>
        <dbReference type="SAM" id="MobiDB-lite"/>
    </source>
</evidence>
<keyword evidence="1" id="KW-0175">Coiled coil</keyword>
<gene>
    <name evidence="3" type="ORF">U0070_024702</name>
</gene>
<comment type="caution">
    <text evidence="3">The sequence shown here is derived from an EMBL/GenBank/DDBJ whole genome shotgun (WGS) entry which is preliminary data.</text>
</comment>